<dbReference type="GO" id="GO:0004842">
    <property type="term" value="F:ubiquitin-protein transferase activity"/>
    <property type="evidence" value="ECO:0007669"/>
    <property type="project" value="InterPro"/>
</dbReference>
<accession>A0A6A3CDN6</accession>
<dbReference type="InterPro" id="IPR001841">
    <property type="entry name" value="Znf_RING"/>
</dbReference>
<gene>
    <name evidence="3" type="ORF">F3Y22_tig00006038pilonHSYRG00001</name>
</gene>
<dbReference type="Pfam" id="PF13639">
    <property type="entry name" value="zf-RING_2"/>
    <property type="match status" value="1"/>
</dbReference>
<dbReference type="AlphaFoldDB" id="A0A6A3CDN6"/>
<dbReference type="InterPro" id="IPR013083">
    <property type="entry name" value="Znf_RING/FYVE/PHD"/>
</dbReference>
<keyword evidence="1" id="KW-0479">Metal-binding</keyword>
<dbReference type="PANTHER" id="PTHR46798">
    <property type="entry name" value="OS09G0511500 PROTEIN"/>
    <property type="match status" value="1"/>
</dbReference>
<proteinExistence type="predicted"/>
<comment type="caution">
    <text evidence="3">The sequence shown here is derived from an EMBL/GenBank/DDBJ whole genome shotgun (WGS) entry which is preliminary data.</text>
</comment>
<name>A0A6A3CDN6_HIBSY</name>
<dbReference type="InterPro" id="IPR044274">
    <property type="entry name" value="RFI2"/>
</dbReference>
<dbReference type="PANTHER" id="PTHR46798:SF3">
    <property type="entry name" value="RING FINGER FAMILY PROTEIN"/>
    <property type="match status" value="1"/>
</dbReference>
<evidence type="ECO:0000259" key="2">
    <source>
        <dbReference type="PROSITE" id="PS50089"/>
    </source>
</evidence>
<feature type="domain" description="RING-type" evidence="2">
    <location>
        <begin position="33"/>
        <end position="78"/>
    </location>
</feature>
<evidence type="ECO:0000256" key="1">
    <source>
        <dbReference type="PROSITE-ProRule" id="PRU00175"/>
    </source>
</evidence>
<evidence type="ECO:0000313" key="3">
    <source>
        <dbReference type="EMBL" id="KAE8726827.1"/>
    </source>
</evidence>
<sequence>MGLGSIGGTDVVVDDGGSGGCGNGGESVGSVSCSICLETVADNGDRSWAKLQCGHQFHLDCIGSTFNVKGAMQCPNCRKIEKGQWFYSNGGRSYPEFNVDDWTHDEDLYDLSLSEMVMEQHFYASSFLSNFNIRSKPK</sequence>
<dbReference type="OrthoDB" id="8062037at2759"/>
<dbReference type="SMART" id="SM00184">
    <property type="entry name" value="RING"/>
    <property type="match status" value="1"/>
</dbReference>
<dbReference type="PROSITE" id="PS50089">
    <property type="entry name" value="ZF_RING_2"/>
    <property type="match status" value="1"/>
</dbReference>
<dbReference type="SUPFAM" id="SSF57850">
    <property type="entry name" value="RING/U-box"/>
    <property type="match status" value="1"/>
</dbReference>
<dbReference type="Gene3D" id="3.30.40.10">
    <property type="entry name" value="Zinc/RING finger domain, C3HC4 (zinc finger)"/>
    <property type="match status" value="1"/>
</dbReference>
<keyword evidence="4" id="KW-1185">Reference proteome</keyword>
<evidence type="ECO:0000313" key="4">
    <source>
        <dbReference type="Proteomes" id="UP000436088"/>
    </source>
</evidence>
<keyword evidence="1" id="KW-0863">Zinc-finger</keyword>
<reference evidence="3" key="1">
    <citation type="submission" date="2019-09" db="EMBL/GenBank/DDBJ databases">
        <title>Draft genome information of white flower Hibiscus syriacus.</title>
        <authorList>
            <person name="Kim Y.-M."/>
        </authorList>
    </citation>
    <scope>NUCLEOTIDE SEQUENCE [LARGE SCALE GENOMIC DNA]</scope>
    <source>
        <strain evidence="3">YM2019G1</strain>
    </source>
</reference>
<dbReference type="EMBL" id="VEPZ02000327">
    <property type="protein sequence ID" value="KAE8726827.1"/>
    <property type="molecule type" value="Genomic_DNA"/>
</dbReference>
<organism evidence="3 4">
    <name type="scientific">Hibiscus syriacus</name>
    <name type="common">Rose of Sharon</name>
    <dbReference type="NCBI Taxonomy" id="106335"/>
    <lineage>
        <taxon>Eukaryota</taxon>
        <taxon>Viridiplantae</taxon>
        <taxon>Streptophyta</taxon>
        <taxon>Embryophyta</taxon>
        <taxon>Tracheophyta</taxon>
        <taxon>Spermatophyta</taxon>
        <taxon>Magnoliopsida</taxon>
        <taxon>eudicotyledons</taxon>
        <taxon>Gunneridae</taxon>
        <taxon>Pentapetalae</taxon>
        <taxon>rosids</taxon>
        <taxon>malvids</taxon>
        <taxon>Malvales</taxon>
        <taxon>Malvaceae</taxon>
        <taxon>Malvoideae</taxon>
        <taxon>Hibiscus</taxon>
    </lineage>
</organism>
<protein>
    <recommendedName>
        <fullName evidence="2">RING-type domain-containing protein</fullName>
    </recommendedName>
</protein>
<dbReference type="Proteomes" id="UP000436088">
    <property type="component" value="Unassembled WGS sequence"/>
</dbReference>
<dbReference type="GO" id="GO:0008270">
    <property type="term" value="F:zinc ion binding"/>
    <property type="evidence" value="ECO:0007669"/>
    <property type="project" value="UniProtKB-KW"/>
</dbReference>
<keyword evidence="1" id="KW-0862">Zinc</keyword>